<dbReference type="InterPro" id="IPR025148">
    <property type="entry name" value="AtzG-like"/>
</dbReference>
<evidence type="ECO:0000313" key="1">
    <source>
        <dbReference type="EMBL" id="TPE53706.1"/>
    </source>
</evidence>
<keyword evidence="2" id="KW-1185">Reference proteome</keyword>
<dbReference type="OrthoDB" id="7874476at2"/>
<evidence type="ECO:0000313" key="2">
    <source>
        <dbReference type="Proteomes" id="UP000319255"/>
    </source>
</evidence>
<organism evidence="1 2">
    <name type="scientific">Amaricoccus solimangrovi</name>
    <dbReference type="NCBI Taxonomy" id="2589815"/>
    <lineage>
        <taxon>Bacteria</taxon>
        <taxon>Pseudomonadati</taxon>
        <taxon>Pseudomonadota</taxon>
        <taxon>Alphaproteobacteria</taxon>
        <taxon>Rhodobacterales</taxon>
        <taxon>Paracoccaceae</taxon>
        <taxon>Amaricoccus</taxon>
    </lineage>
</organism>
<protein>
    <submittedName>
        <fullName evidence="1">DUF4089 domain-containing protein</fullName>
    </submittedName>
</protein>
<reference evidence="1 2" key="1">
    <citation type="submission" date="2019-06" db="EMBL/GenBank/DDBJ databases">
        <title>A novel bacterium of genus Amaricoccus, isolated from marine sediment.</title>
        <authorList>
            <person name="Huang H."/>
            <person name="Mo K."/>
            <person name="Hu Y."/>
        </authorList>
    </citation>
    <scope>NUCLEOTIDE SEQUENCE [LARGE SCALE GENOMIC DNA]</scope>
    <source>
        <strain evidence="1 2">HB172011</strain>
    </source>
</reference>
<dbReference type="Proteomes" id="UP000319255">
    <property type="component" value="Unassembled WGS sequence"/>
</dbReference>
<gene>
    <name evidence="1" type="ORF">FJM51_01260</name>
</gene>
<proteinExistence type="predicted"/>
<dbReference type="AlphaFoldDB" id="A0A501X1C5"/>
<dbReference type="EMBL" id="VFRP01000001">
    <property type="protein sequence ID" value="TPE53706.1"/>
    <property type="molecule type" value="Genomic_DNA"/>
</dbReference>
<comment type="caution">
    <text evidence="1">The sequence shown here is derived from an EMBL/GenBank/DDBJ whole genome shotgun (WGS) entry which is preliminary data.</text>
</comment>
<name>A0A501X1C5_9RHOB</name>
<dbReference type="RefSeq" id="WP_140452284.1">
    <property type="nucleotide sequence ID" value="NZ_VFRP01000001.1"/>
</dbReference>
<dbReference type="Pfam" id="PF13318">
    <property type="entry name" value="AtzG-like"/>
    <property type="match status" value="1"/>
</dbReference>
<sequence>MGPTDWETYLDAMTPAVGLTLDPASRAGVIRFLGLAAEMAARLEAVEFAPDALDLDATLALPEPRR</sequence>
<accession>A0A501X1C5</accession>